<gene>
    <name evidence="1" type="ORF">M2127_000825</name>
</gene>
<evidence type="ECO:0000313" key="2">
    <source>
        <dbReference type="Proteomes" id="UP001161160"/>
    </source>
</evidence>
<accession>A0AA43M7S8</accession>
<organism evidence="1 2">
    <name type="scientific">Polynucleobacter sphagniphilus</name>
    <dbReference type="NCBI Taxonomy" id="1743169"/>
    <lineage>
        <taxon>Bacteria</taxon>
        <taxon>Pseudomonadati</taxon>
        <taxon>Pseudomonadota</taxon>
        <taxon>Betaproteobacteria</taxon>
        <taxon>Burkholderiales</taxon>
        <taxon>Burkholderiaceae</taxon>
        <taxon>Polynucleobacter</taxon>
    </lineage>
</organism>
<protein>
    <submittedName>
        <fullName evidence="1">Uncharacterized protein</fullName>
    </submittedName>
</protein>
<proteinExistence type="predicted"/>
<keyword evidence="2" id="KW-1185">Reference proteome</keyword>
<comment type="caution">
    <text evidence="1">The sequence shown here is derived from an EMBL/GenBank/DDBJ whole genome shotgun (WGS) entry which is preliminary data.</text>
</comment>
<sequence length="201" mass="22485">MASGSQTSKRKLNYIASICNKGGFVERQVHFYLFNASYMFSFFNPFSKSCSTFGFQLNDGGRLEAGFSGGAGDCVVRSIAIATKLPYLRVYEDLRQANEQYAQNRNDRLAKRLSATGATPRNGNHRNVFHDYILAQGFMWVPTMKIGGGCRVHLRPDELPKGILIVRVSKHLTAVIDGVIQDTHDPSRSGNRCVYGYYIKN</sequence>
<evidence type="ECO:0000313" key="1">
    <source>
        <dbReference type="EMBL" id="MDH6503535.1"/>
    </source>
</evidence>
<dbReference type="EMBL" id="JARXYA010000003">
    <property type="protein sequence ID" value="MDH6503535.1"/>
    <property type="molecule type" value="Genomic_DNA"/>
</dbReference>
<reference evidence="1" key="1">
    <citation type="submission" date="2023-04" db="EMBL/GenBank/DDBJ databases">
        <title>Genome Encyclopedia of Bacteria and Archaea VI: Functional Genomics of Type Strains.</title>
        <authorList>
            <person name="Whitman W."/>
        </authorList>
    </citation>
    <scope>NUCLEOTIDE SEQUENCE</scope>
    <source>
        <strain evidence="1">Enz.4-51</strain>
    </source>
</reference>
<dbReference type="Proteomes" id="UP001161160">
    <property type="component" value="Unassembled WGS sequence"/>
</dbReference>
<name>A0AA43M7S8_9BURK</name>
<dbReference type="AlphaFoldDB" id="A0AA43M7S8"/>